<keyword evidence="8" id="KW-0597">Phosphoprotein</keyword>
<sequence length="467" mass="50950">MSETMNLIKENEVRWVDMRFTDTHGKEHHVTIPATEVNEDFFEEGKMFDGSSIGGWKGINESDMILMPDDSASVMDPFSEDSTIIVRCDIVEPATGQGYERDPRSVANRAEAYLKSTGIADTAIFGPEPEFFVFDEVKWHADISGCGYSIGSQEASWASSHSIDGGNTGHRPRVKGGYFPVPPVDSLHDLRGAMCDAMEAMGLVIEVHHHEVATAGQCEIGVGPNTLTAKADEVQILKYCVHNVAHAYGKTATFMPKPIVGDNGSGMHVHMSLSKDGVNIFHGDAYAGLSETALFYIGGIIKHAKALNALTNASTNAYKRLVPGFEAPVMLAYSARNRSASIRIPYVTNPKAYRVETRFPDPSANPYLCFAALMMAGLDGIQNKIHPGDAADKDLYDLPAEEAAEIPTVAASFEEALNALDNDRDFLTAGGVFTNDMIDAYLGLKREECERVSMTTHPVEFDLYYSV</sequence>
<dbReference type="Pfam" id="PF00120">
    <property type="entry name" value="Gln-synt_C"/>
    <property type="match status" value="1"/>
</dbReference>
<dbReference type="GO" id="GO:0004356">
    <property type="term" value="F:glutamine synthetase activity"/>
    <property type="evidence" value="ECO:0007669"/>
    <property type="project" value="UniProtKB-EC"/>
</dbReference>
<evidence type="ECO:0000256" key="8">
    <source>
        <dbReference type="PIRSR" id="PIRSR604809-50"/>
    </source>
</evidence>
<accession>A0A3P1SMQ0</accession>
<dbReference type="PROSITE" id="PS00180">
    <property type="entry name" value="GLNA_1"/>
    <property type="match status" value="1"/>
</dbReference>
<dbReference type="AlphaFoldDB" id="A0A3P1SMQ0"/>
<evidence type="ECO:0000313" key="15">
    <source>
        <dbReference type="EMBL" id="RRC97532.1"/>
    </source>
</evidence>
<feature type="binding site" evidence="6">
    <location>
        <position position="338"/>
    </location>
    <ligand>
        <name>ATP</name>
        <dbReference type="ChEBI" id="CHEBI:30616"/>
    </ligand>
</feature>
<dbReference type="InterPro" id="IPR001637">
    <property type="entry name" value="Gln_synth_I_adenylation_site"/>
</dbReference>
<feature type="modified residue" description="O-AMP-tyrosine" evidence="8">
    <location>
        <position position="396"/>
    </location>
</feature>
<dbReference type="NCBIfam" id="NF007006">
    <property type="entry name" value="PRK09469.1"/>
    <property type="match status" value="1"/>
</dbReference>
<evidence type="ECO:0000259" key="13">
    <source>
        <dbReference type="PROSITE" id="PS51986"/>
    </source>
</evidence>
<dbReference type="GO" id="GO:0005524">
    <property type="term" value="F:ATP binding"/>
    <property type="evidence" value="ECO:0007669"/>
    <property type="project" value="UniProtKB-KW"/>
</dbReference>
<feature type="binding site" evidence="5">
    <location>
        <position position="326"/>
    </location>
    <ligand>
        <name>L-glutamate</name>
        <dbReference type="ChEBI" id="CHEBI:29985"/>
    </ligand>
</feature>
<feature type="domain" description="GS catalytic" evidence="14">
    <location>
        <begin position="103"/>
        <end position="467"/>
    </location>
</feature>
<dbReference type="GO" id="GO:0016020">
    <property type="term" value="C:membrane"/>
    <property type="evidence" value="ECO:0007669"/>
    <property type="project" value="TreeGrafter"/>
</dbReference>
<keyword evidence="6 12" id="KW-0067">ATP-binding</keyword>
<evidence type="ECO:0000313" key="16">
    <source>
        <dbReference type="Proteomes" id="UP000267535"/>
    </source>
</evidence>
<dbReference type="GO" id="GO:0046872">
    <property type="term" value="F:metal ion binding"/>
    <property type="evidence" value="ECO:0007669"/>
    <property type="project" value="UniProtKB-KW"/>
</dbReference>
<dbReference type="OrthoDB" id="9807095at2"/>
<dbReference type="InterPro" id="IPR014746">
    <property type="entry name" value="Gln_synth/guanido_kin_cat_dom"/>
</dbReference>
<name>A0A3P1SMQ0_9GAMM</name>
<gene>
    <name evidence="15" type="ORF">EHS89_16995</name>
</gene>
<evidence type="ECO:0000256" key="9">
    <source>
        <dbReference type="PROSITE-ProRule" id="PRU01330"/>
    </source>
</evidence>
<comment type="cofactor">
    <cofactor evidence="7">
        <name>Mg(2+)</name>
        <dbReference type="ChEBI" id="CHEBI:18420"/>
    </cofactor>
    <text evidence="7">Binds 2 Mg(2+) ions per subunit.</text>
</comment>
<dbReference type="Gene3D" id="3.10.20.70">
    <property type="entry name" value="Glutamine synthetase, N-terminal domain"/>
    <property type="match status" value="1"/>
</dbReference>
<feature type="binding site" evidence="5">
    <location>
        <position position="320"/>
    </location>
    <ligand>
        <name>L-glutamate</name>
        <dbReference type="ChEBI" id="CHEBI:29985"/>
    </ligand>
</feature>
<dbReference type="InterPro" id="IPR004809">
    <property type="entry name" value="Gln_synth_I"/>
</dbReference>
<dbReference type="PANTHER" id="PTHR43407:SF2">
    <property type="entry name" value="GLUTAMINE SYNTHETASE"/>
    <property type="match status" value="1"/>
</dbReference>
<keyword evidence="11" id="KW-0963">Cytoplasm</keyword>
<dbReference type="PROSITE" id="PS00182">
    <property type="entry name" value="GLNA_ADENYLATION"/>
    <property type="match status" value="1"/>
</dbReference>
<dbReference type="NCBIfam" id="TIGR00653">
    <property type="entry name" value="GlnA"/>
    <property type="match status" value="1"/>
</dbReference>
<dbReference type="InterPro" id="IPR027302">
    <property type="entry name" value="Gln_synth_N_conserv_site"/>
</dbReference>
<feature type="binding site" evidence="6">
    <location>
        <begin position="270"/>
        <end position="272"/>
    </location>
    <ligand>
        <name>ATP</name>
        <dbReference type="ChEBI" id="CHEBI:30616"/>
    </ligand>
</feature>
<dbReference type="InterPro" id="IPR008147">
    <property type="entry name" value="Gln_synt_N"/>
</dbReference>
<evidence type="ECO:0000256" key="11">
    <source>
        <dbReference type="RuleBase" id="RU000387"/>
    </source>
</evidence>
<feature type="binding site" evidence="7">
    <location>
        <position position="268"/>
    </location>
    <ligand>
        <name>Mg(2+)</name>
        <dbReference type="ChEBI" id="CHEBI:18420"/>
        <label>1</label>
    </ligand>
</feature>
<dbReference type="GO" id="GO:0006542">
    <property type="term" value="P:glutamine biosynthetic process"/>
    <property type="evidence" value="ECO:0007669"/>
    <property type="project" value="InterPro"/>
</dbReference>
<dbReference type="GO" id="GO:0019740">
    <property type="term" value="P:nitrogen utilization"/>
    <property type="evidence" value="ECO:0007669"/>
    <property type="project" value="TreeGrafter"/>
</dbReference>
<reference evidence="15 16" key="1">
    <citation type="submission" date="2018-11" db="EMBL/GenBank/DDBJ databases">
        <title>The draft genome sequence of Amphritea balenae JAMM 1525T.</title>
        <authorList>
            <person name="Fang Z."/>
            <person name="Zhang Y."/>
            <person name="Han X."/>
        </authorList>
    </citation>
    <scope>NUCLEOTIDE SEQUENCE [LARGE SCALE GENOMIC DNA]</scope>
    <source>
        <strain evidence="15 16">JAMM 1525</strain>
    </source>
</reference>
<feature type="binding site" evidence="7">
    <location>
        <position position="130"/>
    </location>
    <ligand>
        <name>Mg(2+)</name>
        <dbReference type="ChEBI" id="CHEBI:18420"/>
        <label>1</label>
    </ligand>
</feature>
<evidence type="ECO:0000256" key="5">
    <source>
        <dbReference type="PIRSR" id="PIRSR604809-1"/>
    </source>
</evidence>
<feature type="binding site" evidence="6">
    <location>
        <position position="206"/>
    </location>
    <ligand>
        <name>ATP</name>
        <dbReference type="ChEBI" id="CHEBI:30616"/>
    </ligand>
</feature>
<comment type="subunit">
    <text evidence="11">Oligomer of 12 subunits arranged in the form of two hexagons.</text>
</comment>
<dbReference type="EMBL" id="RQXV01000011">
    <property type="protein sequence ID" value="RRC97532.1"/>
    <property type="molecule type" value="Genomic_DNA"/>
</dbReference>
<protein>
    <recommendedName>
        <fullName evidence="3 12">Glutamine synthetase</fullName>
        <ecNumber evidence="2 12">6.3.1.2</ecNumber>
    </recommendedName>
</protein>
<dbReference type="FunFam" id="3.10.20.70:FF:000001">
    <property type="entry name" value="Glutamine synthetase"/>
    <property type="match status" value="1"/>
</dbReference>
<dbReference type="Proteomes" id="UP000267535">
    <property type="component" value="Unassembled WGS sequence"/>
</dbReference>
<proteinExistence type="inferred from homology"/>
<evidence type="ECO:0000256" key="12">
    <source>
        <dbReference type="RuleBase" id="RU004356"/>
    </source>
</evidence>
<feature type="binding site" evidence="6">
    <location>
        <position position="351"/>
    </location>
    <ligand>
        <name>ATP</name>
        <dbReference type="ChEBI" id="CHEBI:30616"/>
    </ligand>
</feature>
<keyword evidence="16" id="KW-1185">Reference proteome</keyword>
<comment type="catalytic activity">
    <reaction evidence="4 12">
        <text>L-glutamate + NH4(+) + ATP = L-glutamine + ADP + phosphate + H(+)</text>
        <dbReference type="Rhea" id="RHEA:16169"/>
        <dbReference type="ChEBI" id="CHEBI:15378"/>
        <dbReference type="ChEBI" id="CHEBI:28938"/>
        <dbReference type="ChEBI" id="CHEBI:29985"/>
        <dbReference type="ChEBI" id="CHEBI:30616"/>
        <dbReference type="ChEBI" id="CHEBI:43474"/>
        <dbReference type="ChEBI" id="CHEBI:58359"/>
        <dbReference type="ChEBI" id="CHEBI:456216"/>
        <dbReference type="EC" id="6.3.1.2"/>
    </reaction>
</comment>
<feature type="binding site" evidence="7">
    <location>
        <position position="356"/>
    </location>
    <ligand>
        <name>Mg(2+)</name>
        <dbReference type="ChEBI" id="CHEBI:18420"/>
        <label>1</label>
    </ligand>
</feature>
<dbReference type="InterPro" id="IPR027303">
    <property type="entry name" value="Gln_synth_gly_rich_site"/>
</dbReference>
<evidence type="ECO:0000259" key="14">
    <source>
        <dbReference type="PROSITE" id="PS51987"/>
    </source>
</evidence>
<feature type="binding site" evidence="7">
    <location>
        <position position="219"/>
    </location>
    <ligand>
        <name>Mg(2+)</name>
        <dbReference type="ChEBI" id="CHEBI:18420"/>
        <label>2</label>
    </ligand>
</feature>
<keyword evidence="7" id="KW-0460">Magnesium</keyword>
<evidence type="ECO:0000256" key="10">
    <source>
        <dbReference type="RuleBase" id="RU000384"/>
    </source>
</evidence>
<comment type="subcellular location">
    <subcellularLocation>
        <location evidence="11">Cytoplasm</location>
    </subcellularLocation>
</comment>
<evidence type="ECO:0000256" key="6">
    <source>
        <dbReference type="PIRSR" id="PIRSR604809-2"/>
    </source>
</evidence>
<dbReference type="EC" id="6.3.1.2" evidence="2 12"/>
<feature type="binding site" evidence="5">
    <location>
        <begin position="263"/>
        <end position="264"/>
    </location>
    <ligand>
        <name>L-glutamate</name>
        <dbReference type="ChEBI" id="CHEBI:29985"/>
    </ligand>
</feature>
<feature type="binding site" evidence="7">
    <location>
        <position position="211"/>
    </location>
    <ligand>
        <name>Mg(2+)</name>
        <dbReference type="ChEBI" id="CHEBI:18420"/>
        <label>1</label>
    </ligand>
</feature>
<comment type="caution">
    <text evidence="15">The sequence shown here is derived from an EMBL/GenBank/DDBJ whole genome shotgun (WGS) entry which is preliminary data.</text>
</comment>
<evidence type="ECO:0000256" key="7">
    <source>
        <dbReference type="PIRSR" id="PIRSR604809-3"/>
    </source>
</evidence>
<dbReference type="FunFam" id="3.30.590.10:FF:000001">
    <property type="entry name" value="Glutamine synthetase"/>
    <property type="match status" value="1"/>
</dbReference>
<dbReference type="GO" id="GO:0005737">
    <property type="term" value="C:cytoplasm"/>
    <property type="evidence" value="ECO:0007669"/>
    <property type="project" value="UniProtKB-SubCell"/>
</dbReference>
<dbReference type="PROSITE" id="PS51986">
    <property type="entry name" value="GS_BETA_GRASP"/>
    <property type="match status" value="1"/>
</dbReference>
<dbReference type="RefSeq" id="WP_124927371.1">
    <property type="nucleotide sequence ID" value="NZ_BMOH01000004.1"/>
</dbReference>
<dbReference type="Gene3D" id="3.30.590.10">
    <property type="entry name" value="Glutamine synthetase/guanido kinase, catalytic domain"/>
    <property type="match status" value="1"/>
</dbReference>
<keyword evidence="12 15" id="KW-0436">Ligase</keyword>
<dbReference type="InterPro" id="IPR008146">
    <property type="entry name" value="Gln_synth_cat_dom"/>
</dbReference>
<evidence type="ECO:0000256" key="2">
    <source>
        <dbReference type="ARBA" id="ARBA00012937"/>
    </source>
</evidence>
<dbReference type="SMART" id="SM01230">
    <property type="entry name" value="Gln-synt_C"/>
    <property type="match status" value="1"/>
</dbReference>
<keyword evidence="6 12" id="KW-0547">Nucleotide-binding</keyword>
<keyword evidence="7" id="KW-0479">Metal-binding</keyword>
<feature type="domain" description="GS beta-grasp" evidence="13">
    <location>
        <begin position="11"/>
        <end position="96"/>
    </location>
</feature>
<dbReference type="Pfam" id="PF03951">
    <property type="entry name" value="Gln-synt_N"/>
    <property type="match status" value="1"/>
</dbReference>
<dbReference type="PANTHER" id="PTHR43407">
    <property type="entry name" value="GLUTAMINE SYNTHETASE"/>
    <property type="match status" value="1"/>
</dbReference>
<evidence type="ECO:0000256" key="1">
    <source>
        <dbReference type="ARBA" id="ARBA00009897"/>
    </source>
</evidence>
<feature type="binding site" evidence="5">
    <location>
        <position position="358"/>
    </location>
    <ligand>
        <name>L-glutamate</name>
        <dbReference type="ChEBI" id="CHEBI:29985"/>
    </ligand>
</feature>
<dbReference type="SUPFAM" id="SSF54368">
    <property type="entry name" value="Glutamine synthetase, N-terminal domain"/>
    <property type="match status" value="1"/>
</dbReference>
<dbReference type="SUPFAM" id="SSF55931">
    <property type="entry name" value="Glutamine synthetase/guanido kinase"/>
    <property type="match status" value="1"/>
</dbReference>
<dbReference type="InterPro" id="IPR036651">
    <property type="entry name" value="Gln_synt_N_sf"/>
</dbReference>
<evidence type="ECO:0000256" key="4">
    <source>
        <dbReference type="ARBA" id="ARBA00049436"/>
    </source>
</evidence>
<feature type="binding site" evidence="7">
    <location>
        <position position="128"/>
    </location>
    <ligand>
        <name>Mg(2+)</name>
        <dbReference type="ChEBI" id="CHEBI:18420"/>
        <label>1</label>
    </ligand>
</feature>
<dbReference type="PROSITE" id="PS00181">
    <property type="entry name" value="GLNA_ATP"/>
    <property type="match status" value="1"/>
</dbReference>
<feature type="binding site" evidence="5">
    <location>
        <position position="338"/>
    </location>
    <ligand>
        <name>L-glutamate</name>
        <dbReference type="ChEBI" id="CHEBI:29985"/>
    </ligand>
</feature>
<organism evidence="15 16">
    <name type="scientific">Amphritea balenae</name>
    <dbReference type="NCBI Taxonomy" id="452629"/>
    <lineage>
        <taxon>Bacteria</taxon>
        <taxon>Pseudomonadati</taxon>
        <taxon>Pseudomonadota</taxon>
        <taxon>Gammaproteobacteria</taxon>
        <taxon>Oceanospirillales</taxon>
        <taxon>Oceanospirillaceae</taxon>
        <taxon>Amphritea</taxon>
    </lineage>
</organism>
<comment type="similarity">
    <text evidence="1 9 10">Belongs to the glutamine synthetase family.</text>
</comment>
<evidence type="ECO:0000256" key="3">
    <source>
        <dbReference type="ARBA" id="ARBA00021364"/>
    </source>
</evidence>
<dbReference type="PROSITE" id="PS51987">
    <property type="entry name" value="GS_CATALYTIC"/>
    <property type="match status" value="1"/>
</dbReference>